<proteinExistence type="predicted"/>
<keyword evidence="2 6" id="KW-0812">Transmembrane</keyword>
<evidence type="ECO:0000259" key="8">
    <source>
        <dbReference type="Pfam" id="PF10337"/>
    </source>
</evidence>
<dbReference type="Pfam" id="PF10334">
    <property type="entry name" value="BRE4"/>
    <property type="match status" value="1"/>
</dbReference>
<name>A0A1B9GJ58_9TREE</name>
<feature type="domain" description="Putative ER transporter 6TM N-terminal" evidence="8">
    <location>
        <begin position="56"/>
        <end position="352"/>
    </location>
</feature>
<dbReference type="STRING" id="1296120.A0A1B9GJ58"/>
<evidence type="ECO:0000256" key="3">
    <source>
        <dbReference type="ARBA" id="ARBA00022989"/>
    </source>
</evidence>
<feature type="transmembrane region" description="Helical" evidence="6">
    <location>
        <begin position="713"/>
        <end position="731"/>
    </location>
</feature>
<feature type="region of interest" description="Disordered" evidence="5">
    <location>
        <begin position="1"/>
        <end position="38"/>
    </location>
</feature>
<reference evidence="11" key="2">
    <citation type="submission" date="2013-12" db="EMBL/GenBank/DDBJ databases">
        <title>Evolution of pathogenesis and genome organization in the Tremellales.</title>
        <authorList>
            <person name="Cuomo C."/>
            <person name="Litvintseva A."/>
            <person name="Heitman J."/>
            <person name="Chen Y."/>
            <person name="Sun S."/>
            <person name="Springer D."/>
            <person name="Dromer F."/>
            <person name="Young S."/>
            <person name="Zeng Q."/>
            <person name="Chapman S."/>
            <person name="Gujja S."/>
            <person name="Saif S."/>
            <person name="Birren B."/>
        </authorList>
    </citation>
    <scope>NUCLEOTIDE SEQUENCE [LARGE SCALE GENOMIC DNA]</scope>
    <source>
        <strain evidence="11">BCC8398</strain>
    </source>
</reference>
<feature type="transmembrane region" description="Helical" evidence="6">
    <location>
        <begin position="112"/>
        <end position="138"/>
    </location>
</feature>
<accession>A0A1B9GJ58</accession>
<dbReference type="Pfam" id="PF10337">
    <property type="entry name" value="ArAE_2_N"/>
    <property type="match status" value="1"/>
</dbReference>
<evidence type="ECO:0000256" key="1">
    <source>
        <dbReference type="ARBA" id="ARBA00004141"/>
    </source>
</evidence>
<protein>
    <recommendedName>
        <fullName evidence="12">ER transporter 6TM N-terminal domain-containing protein</fullName>
    </recommendedName>
</protein>
<dbReference type="PANTHER" id="PTHR37994">
    <property type="entry name" value="ARAE_2_N DOMAIN-CONTAINING PROTEIN-RELATED"/>
    <property type="match status" value="1"/>
</dbReference>
<evidence type="ECO:0000313" key="11">
    <source>
        <dbReference type="Proteomes" id="UP000092666"/>
    </source>
</evidence>
<feature type="transmembrane region" description="Helical" evidence="6">
    <location>
        <begin position="72"/>
        <end position="92"/>
    </location>
</feature>
<feature type="transmembrane region" description="Helical" evidence="6">
    <location>
        <begin position="188"/>
        <end position="206"/>
    </location>
</feature>
<dbReference type="OrthoDB" id="2274698at2759"/>
<feature type="transmembrane region" description="Helical" evidence="6">
    <location>
        <begin position="738"/>
        <end position="755"/>
    </location>
</feature>
<organism evidence="10 11">
    <name type="scientific">Kwoniella heveanensis BCC8398</name>
    <dbReference type="NCBI Taxonomy" id="1296120"/>
    <lineage>
        <taxon>Eukaryota</taxon>
        <taxon>Fungi</taxon>
        <taxon>Dikarya</taxon>
        <taxon>Basidiomycota</taxon>
        <taxon>Agaricomycotina</taxon>
        <taxon>Tremellomycetes</taxon>
        <taxon>Tremellales</taxon>
        <taxon>Cryptococcaceae</taxon>
        <taxon>Kwoniella</taxon>
    </lineage>
</organism>
<evidence type="ECO:0000256" key="4">
    <source>
        <dbReference type="ARBA" id="ARBA00023136"/>
    </source>
</evidence>
<evidence type="ECO:0000256" key="2">
    <source>
        <dbReference type="ARBA" id="ARBA00022692"/>
    </source>
</evidence>
<dbReference type="Pfam" id="PF13515">
    <property type="entry name" value="FUSC_2"/>
    <property type="match status" value="1"/>
</dbReference>
<sequence>MVRERPSSSPRSEQASASTTVAAHTSTDSTNHKNQAGETKGQSAFISKLEKTLHIPPWFTPSLTDRRQWKNFVRCMVVTFGTLVVMLVQTSLNKLGQAAFFGAIMSQMLPPYMALSIYVFALLTLLIGLCFGWAWGAAAMAAALKARSQVLYAQQVQTARAGYDTTANLDAQFQGSIFHGAFLDPRSSTVYGVFLFVGCYFLGLIRAAKPRLTLGCIFGTIILDLMCSFGPLFPIPEYTLARQLLIPAAVFMAMAFVSIFFIFPQTLNHIMLDGMTTKMLGPTVSLFKLQNEVVHAIPSDNEKWTELAAKSSALKAQHIAAVMALEGQTAMLNLEITRGQIGPTDLQAIFKKHQSLQKMKDDPLPHATVRAKSRFEKMEKHVDDSHSLTGLLPILADSTADLRNSSVKALDDISTWLLLVNHTRWKKKPASAPTISEREANLAAVRNALAEYRQRKHLALLEPYKENFDLSTGDLKEHLYEKHRYSSRDLFRCFVFTSNLIAFSLTLIELLELLLEIERANPKSKIQLPKAFAKNAVKSANENGGGNPLAMGSDDHSSLDVHEPVQADDHDDDVSETSTAVEKGEKKSKEKKVKVHAKDPDAEDPRNAFQRFGRSIYHLWQGMSSNTGLFALKYALVSLALWIPAVCPSSAYFTYTNRGLWALIMAQTGLGVFTGEQILTFFIRMGGTVVGLIIGMVVWYIGAARGPGNPYGIAAATMVFIAPCLFIRIALPIEKAPFFLMTNVTIMFVVGYSWVDEHVYQTANQGSGAGLAGRRALLVIIGFVAAFIIMLFPRPVSARALFRRRLAKNMSDIGDLYGKVVTGIEGELDSEDNDLVESNGGDRTDATCAKIAEGRRERYKGGFMKVLGRLVTMQPQLTFAGAEPGLKGPWPRKSYEALFKAQIQVLSTIALLSSAYSRMEIKWCKRLARRSELMHPAFIADCLSLFSILQQSLRTGEPLPPLIPIFERLAFHHSQAQTQTRVAGMLARSQGKQQTPSADAEKAHLPLHQGDGNFVGEDGDAASVRRNEAGHFHLDGMEMVTRDATAVLEGALNWHTIHDEQLALFATANIALVHIAVGLNDMFRIVRTLVGEKELSGLDRASERWARRELDERGV</sequence>
<feature type="domain" description="Integral membrane bound transporter" evidence="9">
    <location>
        <begin position="653"/>
        <end position="789"/>
    </location>
</feature>
<feature type="transmembrane region" description="Helical" evidence="6">
    <location>
        <begin position="682"/>
        <end position="701"/>
    </location>
</feature>
<feature type="compositionally biased region" description="Low complexity" evidence="5">
    <location>
        <begin position="7"/>
        <end position="29"/>
    </location>
</feature>
<dbReference type="GO" id="GO:0016020">
    <property type="term" value="C:membrane"/>
    <property type="evidence" value="ECO:0007669"/>
    <property type="project" value="UniProtKB-SubCell"/>
</dbReference>
<evidence type="ECO:0000259" key="7">
    <source>
        <dbReference type="Pfam" id="PF10334"/>
    </source>
</evidence>
<reference evidence="10 11" key="1">
    <citation type="submission" date="2013-07" db="EMBL/GenBank/DDBJ databases">
        <title>The Genome Sequence of Cryptococcus heveanensis BCC8398.</title>
        <authorList>
            <consortium name="The Broad Institute Genome Sequencing Platform"/>
            <person name="Cuomo C."/>
            <person name="Litvintseva A."/>
            <person name="Chen Y."/>
            <person name="Heitman J."/>
            <person name="Sun S."/>
            <person name="Springer D."/>
            <person name="Dromer F."/>
            <person name="Young S.K."/>
            <person name="Zeng Q."/>
            <person name="Gargeya S."/>
            <person name="Fitzgerald M."/>
            <person name="Abouelleil A."/>
            <person name="Alvarado L."/>
            <person name="Berlin A.M."/>
            <person name="Chapman S.B."/>
            <person name="Dewar J."/>
            <person name="Goldberg J."/>
            <person name="Griggs A."/>
            <person name="Gujja S."/>
            <person name="Hansen M."/>
            <person name="Howarth C."/>
            <person name="Imamovic A."/>
            <person name="Larimer J."/>
            <person name="McCowan C."/>
            <person name="Murphy C."/>
            <person name="Pearson M."/>
            <person name="Priest M."/>
            <person name="Roberts A."/>
            <person name="Saif S."/>
            <person name="Shea T."/>
            <person name="Sykes S."/>
            <person name="Wortman J."/>
            <person name="Nusbaum C."/>
            <person name="Birren B."/>
        </authorList>
    </citation>
    <scope>NUCLEOTIDE SEQUENCE [LARGE SCALE GENOMIC DNA]</scope>
    <source>
        <strain evidence="10 11">BCC8398</strain>
    </source>
</reference>
<feature type="transmembrane region" description="Helical" evidence="6">
    <location>
        <begin position="244"/>
        <end position="263"/>
    </location>
</feature>
<dbReference type="InterPro" id="IPR018820">
    <property type="entry name" value="BRE4-related_DUF2421"/>
</dbReference>
<feature type="compositionally biased region" description="Basic and acidic residues" evidence="5">
    <location>
        <begin position="553"/>
        <end position="568"/>
    </location>
</feature>
<feature type="domain" description="DUF2421" evidence="7">
    <location>
        <begin position="793"/>
        <end position="1093"/>
    </location>
</feature>
<dbReference type="Proteomes" id="UP000092666">
    <property type="component" value="Unassembled WGS sequence"/>
</dbReference>
<keyword evidence="4 6" id="KW-0472">Membrane</keyword>
<dbReference type="InterPro" id="IPR049453">
    <property type="entry name" value="Memb_transporter_dom"/>
</dbReference>
<keyword evidence="3 6" id="KW-1133">Transmembrane helix</keyword>
<dbReference type="PANTHER" id="PTHR37994:SF3">
    <property type="entry name" value="ER TRANSPORTER 6TM N-TERMINAL DOMAIN-CONTAINING PROTEIN"/>
    <property type="match status" value="1"/>
</dbReference>
<comment type="subcellular location">
    <subcellularLocation>
        <location evidence="1">Membrane</location>
        <topology evidence="1">Multi-pass membrane protein</topology>
    </subcellularLocation>
</comment>
<evidence type="ECO:0000256" key="5">
    <source>
        <dbReference type="SAM" id="MobiDB-lite"/>
    </source>
</evidence>
<feature type="transmembrane region" description="Helical" evidence="6">
    <location>
        <begin position="212"/>
        <end position="232"/>
    </location>
</feature>
<evidence type="ECO:0000313" key="10">
    <source>
        <dbReference type="EMBL" id="OCF31124.1"/>
    </source>
</evidence>
<feature type="transmembrane region" description="Helical" evidence="6">
    <location>
        <begin position="775"/>
        <end position="796"/>
    </location>
</feature>
<dbReference type="EMBL" id="KI669513">
    <property type="protein sequence ID" value="OCF31124.1"/>
    <property type="molecule type" value="Genomic_DNA"/>
</dbReference>
<feature type="region of interest" description="Disordered" evidence="5">
    <location>
        <begin position="539"/>
        <end position="604"/>
    </location>
</feature>
<dbReference type="InterPro" id="IPR018823">
    <property type="entry name" value="ArAE_2_N"/>
</dbReference>
<gene>
    <name evidence="10" type="ORF">I316_07256</name>
</gene>
<feature type="transmembrane region" description="Helical" evidence="6">
    <location>
        <begin position="631"/>
        <end position="653"/>
    </location>
</feature>
<keyword evidence="11" id="KW-1185">Reference proteome</keyword>
<evidence type="ECO:0000256" key="6">
    <source>
        <dbReference type="SAM" id="Phobius"/>
    </source>
</evidence>
<evidence type="ECO:0008006" key="12">
    <source>
        <dbReference type="Google" id="ProtNLM"/>
    </source>
</evidence>
<dbReference type="AlphaFoldDB" id="A0A1B9GJ58"/>
<evidence type="ECO:0000259" key="9">
    <source>
        <dbReference type="Pfam" id="PF13515"/>
    </source>
</evidence>